<dbReference type="PATRIC" id="fig|1423727.3.peg.360"/>
<feature type="binding site" evidence="7">
    <location>
        <position position="165"/>
    </location>
    <ligand>
        <name>L-aspartate</name>
        <dbReference type="ChEBI" id="CHEBI:29991"/>
    </ligand>
</feature>
<feature type="binding site" evidence="7">
    <location>
        <position position="54"/>
    </location>
    <ligand>
        <name>carbamoyl phosphate</name>
        <dbReference type="ChEBI" id="CHEBI:58228"/>
    </ligand>
</feature>
<dbReference type="GO" id="GO:0044205">
    <property type="term" value="P:'de novo' UMP biosynthetic process"/>
    <property type="evidence" value="ECO:0007669"/>
    <property type="project" value="UniProtKB-UniRule"/>
</dbReference>
<dbReference type="InterPro" id="IPR006131">
    <property type="entry name" value="Asp_carbamoyltransf_Asp/Orn-bd"/>
</dbReference>
<evidence type="ECO:0000259" key="9">
    <source>
        <dbReference type="Pfam" id="PF02729"/>
    </source>
</evidence>
<organism evidence="10 11">
    <name type="scientific">Lacticaseibacillus brantae DSM 23927</name>
    <dbReference type="NCBI Taxonomy" id="1423727"/>
    <lineage>
        <taxon>Bacteria</taxon>
        <taxon>Bacillati</taxon>
        <taxon>Bacillota</taxon>
        <taxon>Bacilli</taxon>
        <taxon>Lactobacillales</taxon>
        <taxon>Lactobacillaceae</taxon>
        <taxon>Lacticaseibacillus</taxon>
    </lineage>
</organism>
<name>A0A0R2AZC6_9LACO</name>
<comment type="pathway">
    <text evidence="1 7">Pyrimidine metabolism; UMP biosynthesis via de novo pathway; (S)-dihydroorotate from bicarbonate: step 2/3.</text>
</comment>
<feature type="binding site" evidence="7">
    <location>
        <position position="217"/>
    </location>
    <ligand>
        <name>L-aspartate</name>
        <dbReference type="ChEBI" id="CHEBI:29991"/>
    </ligand>
</feature>
<reference evidence="10 11" key="1">
    <citation type="journal article" date="2015" name="Genome Announc.">
        <title>Expanding the biotechnology potential of lactobacilli through comparative genomics of 213 strains and associated genera.</title>
        <authorList>
            <person name="Sun Z."/>
            <person name="Harris H.M."/>
            <person name="McCann A."/>
            <person name="Guo C."/>
            <person name="Argimon S."/>
            <person name="Zhang W."/>
            <person name="Yang X."/>
            <person name="Jeffery I.B."/>
            <person name="Cooney J.C."/>
            <person name="Kagawa T.F."/>
            <person name="Liu W."/>
            <person name="Song Y."/>
            <person name="Salvetti E."/>
            <person name="Wrobel A."/>
            <person name="Rasinkangas P."/>
            <person name="Parkhill J."/>
            <person name="Rea M.C."/>
            <person name="O'Sullivan O."/>
            <person name="Ritari J."/>
            <person name="Douillard F.P."/>
            <person name="Paul Ross R."/>
            <person name="Yang R."/>
            <person name="Briner A.E."/>
            <person name="Felis G.E."/>
            <person name="de Vos W.M."/>
            <person name="Barrangou R."/>
            <person name="Klaenhammer T.R."/>
            <person name="Caufield P.W."/>
            <person name="Cui Y."/>
            <person name="Zhang H."/>
            <person name="O'Toole P.W."/>
        </authorList>
    </citation>
    <scope>NUCLEOTIDE SEQUENCE [LARGE SCALE GENOMIC DNA]</scope>
    <source>
        <strain evidence="10 11">DSM 23927</strain>
    </source>
</reference>
<sequence length="304" mass="33725">MTVLTFKHFVSADQVTPTDALTLIERAEAFKHGESRQFANPIYVSNLFFENSTRTHTSFEMAESKLGLSVISFDPTHSSVSKGETLSDTIKTLSAIGVNLAVIRHPQSDYYRPLLDASSTAILNAGDGAGQHPSQMMLDLMTIHEHFGHFTGLKVGIVGDLAHSRVARSDMTLLKQLGATVMFSGPRAWYTEDFAQAGPYVEIDDLMPQVDVLMLLRVQLERLDATTRAAFTATDYHQTYGVTLERAKQLQPQAIIMHPAPVNRDVELASELVESPQSRIFTQMHNGVFMRMAMLEAVIDANHF</sequence>
<evidence type="ECO:0000313" key="10">
    <source>
        <dbReference type="EMBL" id="KRM72648.1"/>
    </source>
</evidence>
<keyword evidence="3 7" id="KW-0808">Transferase</keyword>
<feature type="binding site" evidence="7">
    <location>
        <position position="82"/>
    </location>
    <ligand>
        <name>L-aspartate</name>
        <dbReference type="ChEBI" id="CHEBI:29991"/>
    </ligand>
</feature>
<feature type="binding site" evidence="7">
    <location>
        <position position="55"/>
    </location>
    <ligand>
        <name>carbamoyl phosphate</name>
        <dbReference type="ChEBI" id="CHEBI:58228"/>
    </ligand>
</feature>
<dbReference type="InterPro" id="IPR006132">
    <property type="entry name" value="Asp/Orn_carbamoyltranf_P-bd"/>
</dbReference>
<feature type="binding site" evidence="7">
    <location>
        <position position="135"/>
    </location>
    <ligand>
        <name>carbamoyl phosphate</name>
        <dbReference type="ChEBI" id="CHEBI:58228"/>
    </ligand>
</feature>
<keyword evidence="4 7" id="KW-0665">Pyrimidine biosynthesis</keyword>
<feature type="domain" description="Aspartate/ornithine carbamoyltransferase Asp/Orn-binding" evidence="8">
    <location>
        <begin position="152"/>
        <end position="297"/>
    </location>
</feature>
<evidence type="ECO:0000256" key="1">
    <source>
        <dbReference type="ARBA" id="ARBA00004852"/>
    </source>
</evidence>
<dbReference type="EC" id="2.1.3.2" evidence="7"/>
<evidence type="ECO:0000256" key="7">
    <source>
        <dbReference type="HAMAP-Rule" id="MF_00001"/>
    </source>
</evidence>
<dbReference type="Gene3D" id="3.40.50.1370">
    <property type="entry name" value="Aspartate/ornithine carbamoyltransferase"/>
    <property type="match status" value="2"/>
</dbReference>
<dbReference type="PANTHER" id="PTHR45753">
    <property type="entry name" value="ORNITHINE CARBAMOYLTRANSFERASE, MITOCHONDRIAL"/>
    <property type="match status" value="1"/>
</dbReference>
<evidence type="ECO:0000259" key="8">
    <source>
        <dbReference type="Pfam" id="PF00185"/>
    </source>
</evidence>
<dbReference type="HAMAP" id="MF_00001">
    <property type="entry name" value="Asp_carb_tr"/>
    <property type="match status" value="1"/>
</dbReference>
<comment type="similarity">
    <text evidence="2 7">Belongs to the aspartate/ornithine carbamoyltransferase superfamily. ATCase family.</text>
</comment>
<proteinExistence type="inferred from homology"/>
<comment type="function">
    <text evidence="5 7">Catalyzes the condensation of carbamoyl phosphate and aspartate to form carbamoyl aspartate and inorganic phosphate, the committed step in the de novo pyrimidine nucleotide biosynthesis pathway.</text>
</comment>
<feature type="binding site" evidence="7">
    <location>
        <position position="261"/>
    </location>
    <ligand>
        <name>carbamoyl phosphate</name>
        <dbReference type="ChEBI" id="CHEBI:58228"/>
    </ligand>
</feature>
<dbReference type="GO" id="GO:0006207">
    <property type="term" value="P:'de novo' pyrimidine nucleobase biosynthetic process"/>
    <property type="evidence" value="ECO:0007669"/>
    <property type="project" value="InterPro"/>
</dbReference>
<dbReference type="Pfam" id="PF02729">
    <property type="entry name" value="OTCace_N"/>
    <property type="match status" value="1"/>
</dbReference>
<evidence type="ECO:0000256" key="4">
    <source>
        <dbReference type="ARBA" id="ARBA00022975"/>
    </source>
</evidence>
<evidence type="ECO:0000256" key="6">
    <source>
        <dbReference type="ARBA" id="ARBA00048859"/>
    </source>
</evidence>
<dbReference type="PRINTS" id="PR00100">
    <property type="entry name" value="AOTCASE"/>
</dbReference>
<dbReference type="FunFam" id="3.40.50.1370:FF:000011">
    <property type="entry name" value="Aspartate carbamoyltransferase"/>
    <property type="match status" value="1"/>
</dbReference>
<gene>
    <name evidence="7" type="primary">pyrB</name>
    <name evidence="10" type="ORF">FC34_GL000358</name>
</gene>
<dbReference type="SUPFAM" id="SSF53671">
    <property type="entry name" value="Aspartate/ornithine carbamoyltransferase"/>
    <property type="match status" value="1"/>
</dbReference>
<dbReference type="InterPro" id="IPR036901">
    <property type="entry name" value="Asp/Orn_carbamoylTrfase_sf"/>
</dbReference>
<comment type="subunit">
    <text evidence="7">Heterododecamer (2C3:3R2) of six catalytic PyrB chains organized as two trimers (C3), and six regulatory PyrI chains organized as three dimers (R2).</text>
</comment>
<feature type="binding site" evidence="7">
    <location>
        <position position="104"/>
    </location>
    <ligand>
        <name>carbamoyl phosphate</name>
        <dbReference type="ChEBI" id="CHEBI:58228"/>
    </ligand>
</feature>
<dbReference type="Proteomes" id="UP000051672">
    <property type="component" value="Unassembled WGS sequence"/>
</dbReference>
<dbReference type="PROSITE" id="PS00097">
    <property type="entry name" value="CARBAMOYLTRANSFERASE"/>
    <property type="match status" value="1"/>
</dbReference>
<dbReference type="AlphaFoldDB" id="A0A0R2AZC6"/>
<evidence type="ECO:0000256" key="5">
    <source>
        <dbReference type="ARBA" id="ARBA00043884"/>
    </source>
</evidence>
<evidence type="ECO:0000313" key="11">
    <source>
        <dbReference type="Proteomes" id="UP000051672"/>
    </source>
</evidence>
<keyword evidence="11" id="KW-1185">Reference proteome</keyword>
<dbReference type="OrthoDB" id="9774690at2"/>
<dbReference type="NCBIfam" id="TIGR00670">
    <property type="entry name" value="asp_carb_tr"/>
    <property type="match status" value="1"/>
</dbReference>
<feature type="domain" description="Aspartate/ornithine carbamoyltransferase carbamoyl-P binding" evidence="9">
    <location>
        <begin position="7"/>
        <end position="145"/>
    </location>
</feature>
<protein>
    <recommendedName>
        <fullName evidence="7">Aspartate carbamoyltransferase</fullName>
        <ecNumber evidence="7">2.1.3.2</ecNumber>
    </recommendedName>
    <alternativeName>
        <fullName evidence="7">Aspartate transcarbamylase</fullName>
        <shortName evidence="7">ATCase</shortName>
    </alternativeName>
</protein>
<dbReference type="GO" id="GO:0006520">
    <property type="term" value="P:amino acid metabolic process"/>
    <property type="evidence" value="ECO:0007669"/>
    <property type="project" value="InterPro"/>
</dbReference>
<dbReference type="InterPro" id="IPR006130">
    <property type="entry name" value="Asp/Orn_carbamoylTrfase"/>
</dbReference>
<comment type="caution">
    <text evidence="10">The sequence shown here is derived from an EMBL/GenBank/DDBJ whole genome shotgun (WGS) entry which is preliminary data.</text>
</comment>
<dbReference type="NCBIfam" id="NF002032">
    <property type="entry name" value="PRK00856.1"/>
    <property type="match status" value="1"/>
</dbReference>
<feature type="binding site" evidence="7">
    <location>
        <position position="260"/>
    </location>
    <ligand>
        <name>carbamoyl phosphate</name>
        <dbReference type="ChEBI" id="CHEBI:58228"/>
    </ligand>
</feature>
<dbReference type="PRINTS" id="PR00101">
    <property type="entry name" value="ATCASE"/>
</dbReference>
<dbReference type="STRING" id="1423727.FC34_GL000358"/>
<dbReference type="InterPro" id="IPR002082">
    <property type="entry name" value="Asp_carbamoyltransf"/>
</dbReference>
<feature type="binding site" evidence="7">
    <location>
        <position position="132"/>
    </location>
    <ligand>
        <name>carbamoyl phosphate</name>
        <dbReference type="ChEBI" id="CHEBI:58228"/>
    </ligand>
</feature>
<accession>A0A0R2AZC6</accession>
<dbReference type="GO" id="GO:0004070">
    <property type="term" value="F:aspartate carbamoyltransferase activity"/>
    <property type="evidence" value="ECO:0007669"/>
    <property type="project" value="UniProtKB-UniRule"/>
</dbReference>
<dbReference type="PANTHER" id="PTHR45753:SF6">
    <property type="entry name" value="ASPARTATE CARBAMOYLTRANSFERASE"/>
    <property type="match status" value="1"/>
</dbReference>
<comment type="catalytic activity">
    <reaction evidence="6 7">
        <text>carbamoyl phosphate + L-aspartate = N-carbamoyl-L-aspartate + phosphate + H(+)</text>
        <dbReference type="Rhea" id="RHEA:20013"/>
        <dbReference type="ChEBI" id="CHEBI:15378"/>
        <dbReference type="ChEBI" id="CHEBI:29991"/>
        <dbReference type="ChEBI" id="CHEBI:32814"/>
        <dbReference type="ChEBI" id="CHEBI:43474"/>
        <dbReference type="ChEBI" id="CHEBI:58228"/>
        <dbReference type="EC" id="2.1.3.2"/>
    </reaction>
</comment>
<dbReference type="GO" id="GO:0016597">
    <property type="term" value="F:amino acid binding"/>
    <property type="evidence" value="ECO:0007669"/>
    <property type="project" value="InterPro"/>
</dbReference>
<dbReference type="UniPathway" id="UPA00070">
    <property type="reaction ID" value="UER00116"/>
</dbReference>
<dbReference type="GO" id="GO:0005829">
    <property type="term" value="C:cytosol"/>
    <property type="evidence" value="ECO:0007669"/>
    <property type="project" value="TreeGrafter"/>
</dbReference>
<dbReference type="Pfam" id="PF00185">
    <property type="entry name" value="OTCace"/>
    <property type="match status" value="1"/>
</dbReference>
<evidence type="ECO:0000256" key="2">
    <source>
        <dbReference type="ARBA" id="ARBA00008896"/>
    </source>
</evidence>
<dbReference type="EMBL" id="AYZQ01000001">
    <property type="protein sequence ID" value="KRM72648.1"/>
    <property type="molecule type" value="Genomic_DNA"/>
</dbReference>
<evidence type="ECO:0000256" key="3">
    <source>
        <dbReference type="ARBA" id="ARBA00022679"/>
    </source>
</evidence>